<protein>
    <submittedName>
        <fullName evidence="2">Reverse transcriptase domain-containing protein</fullName>
    </submittedName>
</protein>
<reference evidence="2" key="1">
    <citation type="journal article" date="2022" name="Int. J. Mol. Sci.">
        <title>Draft Genome of Tanacetum Coccineum: Genomic Comparison of Closely Related Tanacetum-Family Plants.</title>
        <authorList>
            <person name="Yamashiro T."/>
            <person name="Shiraishi A."/>
            <person name="Nakayama K."/>
            <person name="Satake H."/>
        </authorList>
    </citation>
    <scope>NUCLEOTIDE SEQUENCE</scope>
</reference>
<dbReference type="InterPro" id="IPR021109">
    <property type="entry name" value="Peptidase_aspartic_dom_sf"/>
</dbReference>
<proteinExistence type="predicted"/>
<dbReference type="SUPFAM" id="SSF53098">
    <property type="entry name" value="Ribonuclease H-like"/>
    <property type="match status" value="1"/>
</dbReference>
<dbReference type="InterPro" id="IPR012337">
    <property type="entry name" value="RNaseH-like_sf"/>
</dbReference>
<dbReference type="SUPFAM" id="SSF56672">
    <property type="entry name" value="DNA/RNA polymerases"/>
    <property type="match status" value="1"/>
</dbReference>
<dbReference type="PROSITE" id="PS50994">
    <property type="entry name" value="INTEGRASE"/>
    <property type="match status" value="1"/>
</dbReference>
<keyword evidence="2" id="KW-0808">Transferase</keyword>
<dbReference type="Gene3D" id="2.40.70.10">
    <property type="entry name" value="Acid Proteases"/>
    <property type="match status" value="1"/>
</dbReference>
<keyword evidence="3" id="KW-1185">Reference proteome</keyword>
<keyword evidence="2" id="KW-0548">Nucleotidyltransferase</keyword>
<dbReference type="InterPro" id="IPR036397">
    <property type="entry name" value="RNaseH_sf"/>
</dbReference>
<accession>A0ABQ4X2D6</accession>
<organism evidence="2 3">
    <name type="scientific">Tanacetum coccineum</name>
    <dbReference type="NCBI Taxonomy" id="301880"/>
    <lineage>
        <taxon>Eukaryota</taxon>
        <taxon>Viridiplantae</taxon>
        <taxon>Streptophyta</taxon>
        <taxon>Embryophyta</taxon>
        <taxon>Tracheophyta</taxon>
        <taxon>Spermatophyta</taxon>
        <taxon>Magnoliopsida</taxon>
        <taxon>eudicotyledons</taxon>
        <taxon>Gunneridae</taxon>
        <taxon>Pentapetalae</taxon>
        <taxon>asterids</taxon>
        <taxon>campanulids</taxon>
        <taxon>Asterales</taxon>
        <taxon>Asteraceae</taxon>
        <taxon>Asteroideae</taxon>
        <taxon>Anthemideae</taxon>
        <taxon>Anthemidinae</taxon>
        <taxon>Tanacetum</taxon>
    </lineage>
</organism>
<dbReference type="Gene3D" id="3.10.10.10">
    <property type="entry name" value="HIV Type 1 Reverse Transcriptase, subunit A, domain 1"/>
    <property type="match status" value="1"/>
</dbReference>
<dbReference type="PANTHER" id="PTHR33067">
    <property type="entry name" value="RNA-DIRECTED DNA POLYMERASE-RELATED"/>
    <property type="match status" value="1"/>
</dbReference>
<dbReference type="EMBL" id="BQNB010009125">
    <property type="protein sequence ID" value="GJS59095.1"/>
    <property type="molecule type" value="Genomic_DNA"/>
</dbReference>
<dbReference type="Proteomes" id="UP001151760">
    <property type="component" value="Unassembled WGS sequence"/>
</dbReference>
<gene>
    <name evidence="2" type="ORF">Tco_0653879</name>
</gene>
<dbReference type="Gene3D" id="3.30.420.10">
    <property type="entry name" value="Ribonuclease H-like superfamily/Ribonuclease H"/>
    <property type="match status" value="1"/>
</dbReference>
<comment type="caution">
    <text evidence="2">The sequence shown here is derived from an EMBL/GenBank/DDBJ whole genome shotgun (WGS) entry which is preliminary data.</text>
</comment>
<keyword evidence="2" id="KW-0695">RNA-directed DNA polymerase</keyword>
<reference evidence="2" key="2">
    <citation type="submission" date="2022-01" db="EMBL/GenBank/DDBJ databases">
        <authorList>
            <person name="Yamashiro T."/>
            <person name="Shiraishi A."/>
            <person name="Satake H."/>
            <person name="Nakayama K."/>
        </authorList>
    </citation>
    <scope>NUCLEOTIDE SEQUENCE</scope>
</reference>
<feature type="domain" description="Integrase catalytic" evidence="1">
    <location>
        <begin position="340"/>
        <end position="395"/>
    </location>
</feature>
<dbReference type="PANTHER" id="PTHR33067:SF35">
    <property type="entry name" value="ASPARTIC PEPTIDASE DDI1-TYPE DOMAIN-CONTAINING PROTEIN"/>
    <property type="match status" value="1"/>
</dbReference>
<evidence type="ECO:0000259" key="1">
    <source>
        <dbReference type="PROSITE" id="PS50994"/>
    </source>
</evidence>
<name>A0ABQ4X2D6_9ASTR</name>
<evidence type="ECO:0000313" key="3">
    <source>
        <dbReference type="Proteomes" id="UP001151760"/>
    </source>
</evidence>
<dbReference type="InterPro" id="IPR001584">
    <property type="entry name" value="Integrase_cat-core"/>
</dbReference>
<sequence length="395" mass="45552">MSIRLANHTYQYPMGVAENMLVQVGNFVFPADFVIIQMDEDDKVPLNLGRPFLHTADAIIRVKNKELNLGVGDDRITFLINKAMRHSHSNDDTCFHIDVIDEVTKEELDALLDDSKPFSTTLEKISESSLDHEFKEFMAIKIEEIPEQEEEVENSFQVLPPKGNQRIKNSIQDPPTDLVMKPLPEHLEYAFLEKESLLPVVISALLQDNEKKRLVSIFKKLKEAFAWKTSDIPGISPSFCKHKINFEDDAKTVIQRQRRLNPNMKEVMKKEIIKLLNADFDIEIKNKKGAENVVADHLSRHENPHWEELRDDDIDDNFHDKTLMNVSSTKEDKILCLSRRDEIPQNNIQVSQIFDVWGIDFMGPFPKSHKFEYILVAIDYVSKWAKAEALPTNDA</sequence>
<evidence type="ECO:0000313" key="2">
    <source>
        <dbReference type="EMBL" id="GJS59095.1"/>
    </source>
</evidence>
<dbReference type="GO" id="GO:0003964">
    <property type="term" value="F:RNA-directed DNA polymerase activity"/>
    <property type="evidence" value="ECO:0007669"/>
    <property type="project" value="UniProtKB-KW"/>
</dbReference>
<dbReference type="InterPro" id="IPR043502">
    <property type="entry name" value="DNA/RNA_pol_sf"/>
</dbReference>